<dbReference type="Proteomes" id="UP001645039">
    <property type="component" value="Unassembled WGS sequence"/>
</dbReference>
<dbReference type="SUPFAM" id="SSF52833">
    <property type="entry name" value="Thioredoxin-like"/>
    <property type="match status" value="1"/>
</dbReference>
<keyword evidence="7" id="KW-0812">Transmembrane</keyword>
<evidence type="ECO:0000256" key="2">
    <source>
        <dbReference type="ARBA" id="ARBA00022729"/>
    </source>
</evidence>
<sequence>MSKSTSSATDDRRAMHLAFGGIIGSGFLATLAFGLLLNAQTETANQLQQTNAKLSDLADAINTSSGQQTRNTDLVAAVDQVMQQRAQAEQEAQRQALLEGYDNAPTDLEDDTPWTYGDVDARFTLYTYSDPNCPYCRQFHSTPKQLVDSSQGVMKAQYHHMTIMDANSTTQALASECAGRLGDNQHFWALSDYIYENHQVREAGLLDVAETMGFDRSAFRQCMQSSDVQRHVADLGREAQSKGVTGTPTSFLIDNETGKEVRLSGAQPPGAIISALRGIIEQESAEAGAVNGQPAEQEG</sequence>
<feature type="transmembrane region" description="Helical" evidence="7">
    <location>
        <begin position="16"/>
        <end position="37"/>
    </location>
</feature>
<evidence type="ECO:0000313" key="10">
    <source>
        <dbReference type="Proteomes" id="UP001645039"/>
    </source>
</evidence>
<keyword evidence="10" id="KW-1185">Reference proteome</keyword>
<evidence type="ECO:0000256" key="5">
    <source>
        <dbReference type="ARBA" id="ARBA00023284"/>
    </source>
</evidence>
<protein>
    <submittedName>
        <fullName evidence="9">Thioredoxin domain-containing protein</fullName>
    </submittedName>
</protein>
<keyword evidence="6" id="KW-0175">Coiled coil</keyword>
<gene>
    <name evidence="9" type="ORF">EI168_14745</name>
</gene>
<dbReference type="Pfam" id="PF13462">
    <property type="entry name" value="Thioredoxin_4"/>
    <property type="match status" value="1"/>
</dbReference>
<keyword evidence="4" id="KW-1015">Disulfide bond</keyword>
<evidence type="ECO:0000256" key="1">
    <source>
        <dbReference type="ARBA" id="ARBA00005791"/>
    </source>
</evidence>
<dbReference type="EMBL" id="RRZD01000016">
    <property type="protein sequence ID" value="MBE0401348.1"/>
    <property type="molecule type" value="Genomic_DNA"/>
</dbReference>
<evidence type="ECO:0000256" key="4">
    <source>
        <dbReference type="ARBA" id="ARBA00023157"/>
    </source>
</evidence>
<keyword evidence="2" id="KW-0732">Signal</keyword>
<evidence type="ECO:0000259" key="8">
    <source>
        <dbReference type="PROSITE" id="PS51352"/>
    </source>
</evidence>
<dbReference type="InterPro" id="IPR036249">
    <property type="entry name" value="Thioredoxin-like_sf"/>
</dbReference>
<dbReference type="PROSITE" id="PS51352">
    <property type="entry name" value="THIOREDOXIN_2"/>
    <property type="match status" value="1"/>
</dbReference>
<accession>A0ABR9F4E5</accession>
<dbReference type="RefSeq" id="WP_192536169.1">
    <property type="nucleotide sequence ID" value="NZ_RRZD01000016.1"/>
</dbReference>
<dbReference type="PANTHER" id="PTHR13887">
    <property type="entry name" value="GLUTATHIONE S-TRANSFERASE KAPPA"/>
    <property type="match status" value="1"/>
</dbReference>
<feature type="coiled-coil region" evidence="6">
    <location>
        <begin position="37"/>
        <end position="98"/>
    </location>
</feature>
<evidence type="ECO:0000256" key="6">
    <source>
        <dbReference type="SAM" id="Coils"/>
    </source>
</evidence>
<proteinExistence type="inferred from homology"/>
<evidence type="ECO:0000313" key="9">
    <source>
        <dbReference type="EMBL" id="MBE0401348.1"/>
    </source>
</evidence>
<reference evidence="9 10" key="1">
    <citation type="submission" date="2020-07" db="EMBL/GenBank/DDBJ databases">
        <title>Halophilic bacteria isolated from french cheeses.</title>
        <authorList>
            <person name="Kothe C.I."/>
            <person name="Farah-Kraiem B."/>
            <person name="Renault P."/>
            <person name="Dridi B."/>
        </authorList>
    </citation>
    <scope>NUCLEOTIDE SEQUENCE [LARGE SCALE GENOMIC DNA]</scope>
    <source>
        <strain evidence="9 10">FME1</strain>
    </source>
</reference>
<keyword evidence="7" id="KW-0472">Membrane</keyword>
<keyword evidence="7" id="KW-1133">Transmembrane helix</keyword>
<organism evidence="9 10">
    <name type="scientific">Halomonas casei</name>
    <dbReference type="NCBI Taxonomy" id="2742613"/>
    <lineage>
        <taxon>Bacteria</taxon>
        <taxon>Pseudomonadati</taxon>
        <taxon>Pseudomonadota</taxon>
        <taxon>Gammaproteobacteria</taxon>
        <taxon>Oceanospirillales</taxon>
        <taxon>Halomonadaceae</taxon>
        <taxon>Halomonas</taxon>
    </lineage>
</organism>
<name>A0ABR9F4E5_9GAMM</name>
<comment type="caution">
    <text evidence="9">The sequence shown here is derived from an EMBL/GenBank/DDBJ whole genome shotgun (WGS) entry which is preliminary data.</text>
</comment>
<dbReference type="InterPro" id="IPR012336">
    <property type="entry name" value="Thioredoxin-like_fold"/>
</dbReference>
<feature type="domain" description="Thioredoxin" evidence="8">
    <location>
        <begin position="86"/>
        <end position="281"/>
    </location>
</feature>
<dbReference type="PANTHER" id="PTHR13887:SF14">
    <property type="entry name" value="DISULFIDE BOND FORMATION PROTEIN D"/>
    <property type="match status" value="1"/>
</dbReference>
<evidence type="ECO:0000256" key="7">
    <source>
        <dbReference type="SAM" id="Phobius"/>
    </source>
</evidence>
<evidence type="ECO:0000256" key="3">
    <source>
        <dbReference type="ARBA" id="ARBA00023002"/>
    </source>
</evidence>
<comment type="similarity">
    <text evidence="1">Belongs to the thioredoxin family. DsbA subfamily.</text>
</comment>
<dbReference type="Gene3D" id="3.40.30.10">
    <property type="entry name" value="Glutaredoxin"/>
    <property type="match status" value="1"/>
</dbReference>
<dbReference type="InterPro" id="IPR013766">
    <property type="entry name" value="Thioredoxin_domain"/>
</dbReference>
<keyword evidence="5" id="KW-0676">Redox-active center</keyword>
<keyword evidence="3" id="KW-0560">Oxidoreductase</keyword>